<dbReference type="AlphaFoldDB" id="A0A0C4YIN7"/>
<proteinExistence type="predicted"/>
<evidence type="ECO:0000313" key="3">
    <source>
        <dbReference type="EMBL" id="AJG20571.1"/>
    </source>
</evidence>
<protein>
    <submittedName>
        <fullName evidence="3">Uncharacterized protein</fullName>
    </submittedName>
</protein>
<evidence type="ECO:0000256" key="2">
    <source>
        <dbReference type="SAM" id="Phobius"/>
    </source>
</evidence>
<dbReference type="Proteomes" id="UP000031843">
    <property type="component" value="Chromosome main"/>
</dbReference>
<evidence type="ECO:0000313" key="4">
    <source>
        <dbReference type="Proteomes" id="UP000031843"/>
    </source>
</evidence>
<evidence type="ECO:0000256" key="1">
    <source>
        <dbReference type="SAM" id="Coils"/>
    </source>
</evidence>
<feature type="coiled-coil region" evidence="1">
    <location>
        <begin position="48"/>
        <end position="75"/>
    </location>
</feature>
<organism evidence="3 4">
    <name type="scientific">Cupriavidus basilensis</name>
    <dbReference type="NCBI Taxonomy" id="68895"/>
    <lineage>
        <taxon>Bacteria</taxon>
        <taxon>Pseudomonadati</taxon>
        <taxon>Pseudomonadota</taxon>
        <taxon>Betaproteobacteria</taxon>
        <taxon>Burkholderiales</taxon>
        <taxon>Burkholderiaceae</taxon>
        <taxon>Cupriavidus</taxon>
    </lineage>
</organism>
<keyword evidence="4" id="KW-1185">Reference proteome</keyword>
<keyword evidence="1" id="KW-0175">Coiled coil</keyword>
<name>A0A0C4YIN7_9BURK</name>
<sequence length="121" mass="13162">MKAELKDTSDKLVAMEKEYDSVYGSLKRTSDQAKAQAAPHDVFLANVVATISVESRALNQRKAQLEEALASLRTYPTRVLGDVYVADRPSTPGKLLYSAGGALIGLIAGILIALFLNLRRR</sequence>
<keyword evidence="2" id="KW-0812">Transmembrane</keyword>
<reference evidence="3 4" key="1">
    <citation type="journal article" date="2015" name="Genome Announc.">
        <title>Complete Genome Sequence of Cupriavidus basilensis 4G11, Isolated from the Oak Ridge Field Research Center Site.</title>
        <authorList>
            <person name="Ray J."/>
            <person name="Waters R.J."/>
            <person name="Skerker J.M."/>
            <person name="Kuehl J.V."/>
            <person name="Price M.N."/>
            <person name="Huang J."/>
            <person name="Chakraborty R."/>
            <person name="Arkin A.P."/>
            <person name="Deutschbauer A."/>
        </authorList>
    </citation>
    <scope>NUCLEOTIDE SEQUENCE [LARGE SCALE GENOMIC DNA]</scope>
    <source>
        <strain evidence="3">4G11</strain>
    </source>
</reference>
<keyword evidence="2" id="KW-1133">Transmembrane helix</keyword>
<keyword evidence="2" id="KW-0472">Membrane</keyword>
<dbReference type="KEGG" id="cbw:RR42_m3203"/>
<accession>A0A0C4YIN7</accession>
<feature type="transmembrane region" description="Helical" evidence="2">
    <location>
        <begin position="95"/>
        <end position="118"/>
    </location>
</feature>
<gene>
    <name evidence="3" type="ORF">RR42_m3203</name>
</gene>
<dbReference type="EMBL" id="CP010536">
    <property type="protein sequence ID" value="AJG20571.1"/>
    <property type="molecule type" value="Genomic_DNA"/>
</dbReference>
<dbReference type="STRING" id="68895.RR42_m3203"/>